<dbReference type="InterPro" id="IPR004087">
    <property type="entry name" value="KH_dom"/>
</dbReference>
<comment type="caution">
    <text evidence="5">The sequence shown here is derived from an EMBL/GenBank/DDBJ whole genome shotgun (WGS) entry which is preliminary data.</text>
</comment>
<dbReference type="SUPFAM" id="SSF54791">
    <property type="entry name" value="Eukaryotic type KH-domain (KH-domain type I)"/>
    <property type="match status" value="2"/>
</dbReference>
<evidence type="ECO:0000256" key="1">
    <source>
        <dbReference type="ARBA" id="ARBA00022737"/>
    </source>
</evidence>
<evidence type="ECO:0000313" key="5">
    <source>
        <dbReference type="EMBL" id="KAJ6957522.1"/>
    </source>
</evidence>
<dbReference type="AlphaFoldDB" id="A0AAD6PS50"/>
<feature type="compositionally biased region" description="Polar residues" evidence="3">
    <location>
        <begin position="1"/>
        <end position="18"/>
    </location>
</feature>
<name>A0AAD6PS50_9ROSI</name>
<dbReference type="SMART" id="SM00322">
    <property type="entry name" value="KH"/>
    <property type="match status" value="2"/>
</dbReference>
<gene>
    <name evidence="5" type="ORF">NC653_039472</name>
</gene>
<feature type="compositionally biased region" description="Pro residues" evidence="3">
    <location>
        <begin position="45"/>
        <end position="58"/>
    </location>
</feature>
<proteinExistence type="predicted"/>
<feature type="domain" description="K Homology" evidence="4">
    <location>
        <begin position="210"/>
        <end position="284"/>
    </location>
</feature>
<evidence type="ECO:0000256" key="3">
    <source>
        <dbReference type="SAM" id="MobiDB-lite"/>
    </source>
</evidence>
<dbReference type="PANTHER" id="PTHR10288">
    <property type="entry name" value="KH DOMAIN CONTAINING RNA BINDING PROTEIN"/>
    <property type="match status" value="1"/>
</dbReference>
<dbReference type="InterPro" id="IPR036612">
    <property type="entry name" value="KH_dom_type_1_sf"/>
</dbReference>
<dbReference type="Pfam" id="PF00013">
    <property type="entry name" value="KH_1"/>
    <property type="match status" value="2"/>
</dbReference>
<protein>
    <recommendedName>
        <fullName evidence="4">K Homology domain-containing protein</fullName>
    </recommendedName>
</protein>
<dbReference type="Gene3D" id="3.30.1370.10">
    <property type="entry name" value="K Homology domain, type 1"/>
    <property type="match status" value="2"/>
</dbReference>
<reference evidence="5 6" key="1">
    <citation type="journal article" date="2023" name="Mol. Ecol. Resour.">
        <title>Chromosome-level genome assembly of a triploid poplar Populus alba 'Berolinensis'.</title>
        <authorList>
            <person name="Chen S."/>
            <person name="Yu Y."/>
            <person name="Wang X."/>
            <person name="Wang S."/>
            <person name="Zhang T."/>
            <person name="Zhou Y."/>
            <person name="He R."/>
            <person name="Meng N."/>
            <person name="Wang Y."/>
            <person name="Liu W."/>
            <person name="Liu Z."/>
            <person name="Liu J."/>
            <person name="Guo Q."/>
            <person name="Huang H."/>
            <person name="Sederoff R.R."/>
            <person name="Wang G."/>
            <person name="Qu G."/>
            <person name="Chen S."/>
        </authorList>
    </citation>
    <scope>NUCLEOTIDE SEQUENCE [LARGE SCALE GENOMIC DNA]</scope>
    <source>
        <strain evidence="5">SC-2020</strain>
    </source>
</reference>
<evidence type="ECO:0000256" key="2">
    <source>
        <dbReference type="PROSITE-ProRule" id="PRU00117"/>
    </source>
</evidence>
<dbReference type="InterPro" id="IPR004088">
    <property type="entry name" value="KH_dom_type_1"/>
</dbReference>
<feature type="region of interest" description="Disordered" evidence="3">
    <location>
        <begin position="1"/>
        <end position="58"/>
    </location>
</feature>
<keyword evidence="6" id="KW-1185">Reference proteome</keyword>
<dbReference type="Proteomes" id="UP001164929">
    <property type="component" value="Chromosome 18"/>
</dbReference>
<dbReference type="GO" id="GO:0003723">
    <property type="term" value="F:RNA binding"/>
    <property type="evidence" value="ECO:0007669"/>
    <property type="project" value="UniProtKB-UniRule"/>
</dbReference>
<organism evidence="5 6">
    <name type="scientific">Populus alba x Populus x berolinensis</name>
    <dbReference type="NCBI Taxonomy" id="444605"/>
    <lineage>
        <taxon>Eukaryota</taxon>
        <taxon>Viridiplantae</taxon>
        <taxon>Streptophyta</taxon>
        <taxon>Embryophyta</taxon>
        <taxon>Tracheophyta</taxon>
        <taxon>Spermatophyta</taxon>
        <taxon>Magnoliopsida</taxon>
        <taxon>eudicotyledons</taxon>
        <taxon>Gunneridae</taxon>
        <taxon>Pentapetalae</taxon>
        <taxon>rosids</taxon>
        <taxon>fabids</taxon>
        <taxon>Malpighiales</taxon>
        <taxon>Salicaceae</taxon>
        <taxon>Saliceae</taxon>
        <taxon>Populus</taxon>
    </lineage>
</organism>
<keyword evidence="2" id="KW-0694">RNA-binding</keyword>
<keyword evidence="1" id="KW-0677">Repeat</keyword>
<dbReference type="EMBL" id="JAQIZT010000018">
    <property type="protein sequence ID" value="KAJ6957522.1"/>
    <property type="molecule type" value="Genomic_DNA"/>
</dbReference>
<evidence type="ECO:0000259" key="4">
    <source>
        <dbReference type="SMART" id="SM00322"/>
    </source>
</evidence>
<dbReference type="PROSITE" id="PS50084">
    <property type="entry name" value="KH_TYPE_1"/>
    <property type="match status" value="2"/>
</dbReference>
<feature type="domain" description="K Homology" evidence="4">
    <location>
        <begin position="118"/>
        <end position="191"/>
    </location>
</feature>
<sequence length="321" mass="34109">MADESTYSTATDTTPPSSNKRKFDDQSAPPPSTRRQTGFSSPISDPAPPPSYNSVPPPVDEIQMAKQKAQEIAARIMSGAGADIKRPRAENGANMKSTISNSAPSSIPASYGSYPGGSGLSKKIDIPQGRVGVIIGKGGETIKYLQLQSGAKIQVTRDMDADPNSPYRIVELMGTPEQIAKAEQLINDVLAEADAGGSGTISRRYAGQGGSEHFSMKIANNKVGLVIGKGGDSIKNMQARSGARIQVIPLHLPPGDTSTERTVHIEGTSEQVEAAKQLVNEVTSEVCMVVDVSLWGWLLGTPNFCCIGTLNFWETVQYAYP</sequence>
<evidence type="ECO:0000313" key="6">
    <source>
        <dbReference type="Proteomes" id="UP001164929"/>
    </source>
</evidence>
<accession>A0AAD6PS50</accession>